<keyword evidence="3" id="KW-1185">Reference proteome</keyword>
<protein>
    <recommendedName>
        <fullName evidence="1">Reverse transcriptase domain-containing protein</fullName>
    </recommendedName>
</protein>
<dbReference type="SUPFAM" id="SSF56672">
    <property type="entry name" value="DNA/RNA polymerases"/>
    <property type="match status" value="1"/>
</dbReference>
<gene>
    <name evidence="2" type="ORF">U9M48_009050</name>
</gene>
<dbReference type="EMBL" id="CP144746">
    <property type="protein sequence ID" value="WVZ58821.1"/>
    <property type="molecule type" value="Genomic_DNA"/>
</dbReference>
<dbReference type="InterPro" id="IPR000477">
    <property type="entry name" value="RT_dom"/>
</dbReference>
<reference evidence="2 3" key="1">
    <citation type="submission" date="2024-02" db="EMBL/GenBank/DDBJ databases">
        <title>High-quality chromosome-scale genome assembly of Pensacola bahiagrass (Paspalum notatum Flugge var. saurae).</title>
        <authorList>
            <person name="Vega J.M."/>
            <person name="Podio M."/>
            <person name="Orjuela J."/>
            <person name="Siena L.A."/>
            <person name="Pessino S.C."/>
            <person name="Combes M.C."/>
            <person name="Mariac C."/>
            <person name="Albertini E."/>
            <person name="Pupilli F."/>
            <person name="Ortiz J.P.A."/>
            <person name="Leblanc O."/>
        </authorList>
    </citation>
    <scope>NUCLEOTIDE SEQUENCE [LARGE SCALE GENOMIC DNA]</scope>
    <source>
        <strain evidence="2">R1</strain>
        <tissue evidence="2">Leaf</tissue>
    </source>
</reference>
<dbReference type="Pfam" id="PF00078">
    <property type="entry name" value="RVT_1"/>
    <property type="match status" value="1"/>
</dbReference>
<organism evidence="2 3">
    <name type="scientific">Paspalum notatum var. saurae</name>
    <dbReference type="NCBI Taxonomy" id="547442"/>
    <lineage>
        <taxon>Eukaryota</taxon>
        <taxon>Viridiplantae</taxon>
        <taxon>Streptophyta</taxon>
        <taxon>Embryophyta</taxon>
        <taxon>Tracheophyta</taxon>
        <taxon>Spermatophyta</taxon>
        <taxon>Magnoliopsida</taxon>
        <taxon>Liliopsida</taxon>
        <taxon>Poales</taxon>
        <taxon>Poaceae</taxon>
        <taxon>PACMAD clade</taxon>
        <taxon>Panicoideae</taxon>
        <taxon>Andropogonodae</taxon>
        <taxon>Paspaleae</taxon>
        <taxon>Paspalinae</taxon>
        <taxon>Paspalum</taxon>
    </lineage>
</organism>
<dbReference type="Proteomes" id="UP001341281">
    <property type="component" value="Chromosome 02"/>
</dbReference>
<sequence>MAQRLSLRAKLKKRVLGLAVIERARSKQASRVNNLKLGDANTKYFHRKIIARRRKNFIQCLRKNQGWPVSHEEKAQTVQEHFSKVLSPPSPHQHDLNWKQMPADKAPGPDGFTGAFFSKCWEIVKADVLKAANAFHRLRTSNLTILNSENIVLLPKKDGADSVGDYRPISLIHSFAKIISKFLACLTPRMDSLVSPSLMRNTVRHLHRNRVPALFFKLDITKAFDSVRWEYLLTLIKKLGFPARWCDWIAVLLSTASSRVLVNGVPSTPIKHGRGLRQGDPLSPLLFVISIDPLQKLLDLATMLGYLAKLRGRAATLRVSMYADDAAIFLKPTKRDITTLMSLLVKFRDTFGLMVNAQKSTVVPIRCEGLDLEEILMSFRATRTQFPIKYLGLPLSSKRLKRVDFQPLVDKVSKKLTAWNGRHINLAGRLTLVKSVLTSQAVYFISSLRVPKSMLKEIDNKRKRFLWSGSEVLTGAKCKVNWPRSTGPVELGGLGVLHLGKFARWLRLRWLWRQWNREKSLKIGPETPYNKTDMLLFVVATSISIGNGKIISFWHSGWLQGQQPCDLTPSLYAISKNKKRSLPGAIQNKNWIKDIDIRHRNFSEGHFLEYIRLWRAIQNLELQPNTEDVITWKFTSSAGWQYRIASGRLIGSRHEAETMQVNAPFVIARQNRAFTFSQSIDSLDAYGKSFHLRPQLRD</sequence>
<accession>A0AAQ3WEB6</accession>
<dbReference type="PANTHER" id="PTHR33116:SF87">
    <property type="entry name" value="OS01G0158850 PROTEIN"/>
    <property type="match status" value="1"/>
</dbReference>
<evidence type="ECO:0000259" key="1">
    <source>
        <dbReference type="PROSITE" id="PS50878"/>
    </source>
</evidence>
<dbReference type="InterPro" id="IPR043502">
    <property type="entry name" value="DNA/RNA_pol_sf"/>
</dbReference>
<evidence type="ECO:0000313" key="3">
    <source>
        <dbReference type="Proteomes" id="UP001341281"/>
    </source>
</evidence>
<feature type="domain" description="Reverse transcriptase" evidence="1">
    <location>
        <begin position="135"/>
        <end position="395"/>
    </location>
</feature>
<dbReference type="AlphaFoldDB" id="A0AAQ3WEB6"/>
<name>A0AAQ3WEB6_PASNO</name>
<dbReference type="PROSITE" id="PS50878">
    <property type="entry name" value="RT_POL"/>
    <property type="match status" value="1"/>
</dbReference>
<dbReference type="CDD" id="cd01650">
    <property type="entry name" value="RT_nLTR_like"/>
    <property type="match status" value="1"/>
</dbReference>
<proteinExistence type="predicted"/>
<dbReference type="PANTHER" id="PTHR33116">
    <property type="entry name" value="REVERSE TRANSCRIPTASE ZINC-BINDING DOMAIN-CONTAINING PROTEIN-RELATED-RELATED"/>
    <property type="match status" value="1"/>
</dbReference>
<evidence type="ECO:0000313" key="2">
    <source>
        <dbReference type="EMBL" id="WVZ58821.1"/>
    </source>
</evidence>